<dbReference type="EMBL" id="BTGC01000005">
    <property type="protein sequence ID" value="GMM51415.1"/>
    <property type="molecule type" value="Genomic_DNA"/>
</dbReference>
<dbReference type="AlphaFoldDB" id="A0AAV5RIS6"/>
<dbReference type="InterPro" id="IPR027417">
    <property type="entry name" value="P-loop_NTPase"/>
</dbReference>
<keyword evidence="8" id="KW-0342">GTP-binding</keyword>
<accession>A0AAV5RIS6</accession>
<dbReference type="Gene3D" id="3.40.50.300">
    <property type="entry name" value="P-loop containing nucleotide triphosphate hydrolases"/>
    <property type="match status" value="1"/>
</dbReference>
<dbReference type="PANTHER" id="PTHR46693:SF1">
    <property type="entry name" value="ADP-RIBOSYLATION FACTOR-LIKE PROTEIN 15"/>
    <property type="match status" value="1"/>
</dbReference>
<keyword evidence="5" id="KW-0547">Nucleotide-binding</keyword>
<evidence type="ECO:0000256" key="5">
    <source>
        <dbReference type="ARBA" id="ARBA00022741"/>
    </source>
</evidence>
<keyword evidence="6" id="KW-0256">Endoplasmic reticulum</keyword>
<evidence type="ECO:0000256" key="10">
    <source>
        <dbReference type="ARBA" id="ARBA00023170"/>
    </source>
</evidence>
<evidence type="ECO:0000256" key="9">
    <source>
        <dbReference type="ARBA" id="ARBA00023136"/>
    </source>
</evidence>
<gene>
    <name evidence="11" type="ORF">DASB73_023730</name>
</gene>
<dbReference type="InterPro" id="IPR042292">
    <property type="entry name" value="ARL15"/>
</dbReference>
<evidence type="ECO:0000313" key="12">
    <source>
        <dbReference type="Proteomes" id="UP001362899"/>
    </source>
</evidence>
<protein>
    <recommendedName>
        <fullName evidence="3">Signal recognition particle receptor subunit beta</fullName>
    </recommendedName>
</protein>
<dbReference type="GO" id="GO:0005525">
    <property type="term" value="F:GTP binding"/>
    <property type="evidence" value="ECO:0007669"/>
    <property type="project" value="UniProtKB-KW"/>
</dbReference>
<name>A0AAV5RIS6_STABA</name>
<comment type="caution">
    <text evidence="11">The sequence shown here is derived from an EMBL/GenBank/DDBJ whole genome shotgun (WGS) entry which is preliminary data.</text>
</comment>
<keyword evidence="9" id="KW-0472">Membrane</keyword>
<dbReference type="Proteomes" id="UP001362899">
    <property type="component" value="Unassembled WGS sequence"/>
</dbReference>
<evidence type="ECO:0000256" key="6">
    <source>
        <dbReference type="ARBA" id="ARBA00022824"/>
    </source>
</evidence>
<dbReference type="InterPro" id="IPR019009">
    <property type="entry name" value="SRP_receptor_beta_su"/>
</dbReference>
<comment type="similarity">
    <text evidence="2">Belongs to the SRP receptor beta subunit family.</text>
</comment>
<keyword evidence="12" id="KW-1185">Reference proteome</keyword>
<evidence type="ECO:0000313" key="11">
    <source>
        <dbReference type="EMBL" id="GMM51415.1"/>
    </source>
</evidence>
<dbReference type="Pfam" id="PF09439">
    <property type="entry name" value="SRPRB"/>
    <property type="match status" value="1"/>
</dbReference>
<keyword evidence="10 11" id="KW-0675">Receptor</keyword>
<dbReference type="PANTHER" id="PTHR46693">
    <property type="entry name" value="ADP-RIBOSYLATION FACTOR-LIKE PROTEIN 15"/>
    <property type="match status" value="1"/>
</dbReference>
<proteinExistence type="inferred from homology"/>
<keyword evidence="4" id="KW-0812">Transmembrane</keyword>
<evidence type="ECO:0000256" key="1">
    <source>
        <dbReference type="ARBA" id="ARBA00004389"/>
    </source>
</evidence>
<sequence length="232" mass="25491">MTTLILTAILGILVICAFFIFRVQSGKSESKGPPTILLLGPSGSGKTSLLLAWQDSQQQTLTSVEPNVLHEFKLLENVQVVDCPGNEKLQKYANDYLKNGNIKAVIYMVDASSGVANIKNAASTLGSVLERTDSRGIPLLVATNKHDLFNTVSVQSIKRTLENEINELRDTRSRTVSKSGNDDINDDEGTEYLGVDGKPFQFEDLESEVQVLDGSVKNNKLSKWETWVTSLE</sequence>
<organism evidence="11 12">
    <name type="scientific">Starmerella bacillaris</name>
    <name type="common">Yeast</name>
    <name type="synonym">Candida zemplinina</name>
    <dbReference type="NCBI Taxonomy" id="1247836"/>
    <lineage>
        <taxon>Eukaryota</taxon>
        <taxon>Fungi</taxon>
        <taxon>Dikarya</taxon>
        <taxon>Ascomycota</taxon>
        <taxon>Saccharomycotina</taxon>
        <taxon>Dipodascomycetes</taxon>
        <taxon>Dipodascales</taxon>
        <taxon>Trichomonascaceae</taxon>
        <taxon>Starmerella</taxon>
    </lineage>
</organism>
<dbReference type="GO" id="GO:0005789">
    <property type="term" value="C:endoplasmic reticulum membrane"/>
    <property type="evidence" value="ECO:0007669"/>
    <property type="project" value="UniProtKB-SubCell"/>
</dbReference>
<evidence type="ECO:0000256" key="7">
    <source>
        <dbReference type="ARBA" id="ARBA00022989"/>
    </source>
</evidence>
<evidence type="ECO:0000256" key="4">
    <source>
        <dbReference type="ARBA" id="ARBA00022692"/>
    </source>
</evidence>
<dbReference type="SUPFAM" id="SSF52540">
    <property type="entry name" value="P-loop containing nucleoside triphosphate hydrolases"/>
    <property type="match status" value="1"/>
</dbReference>
<evidence type="ECO:0000256" key="2">
    <source>
        <dbReference type="ARBA" id="ARBA00005619"/>
    </source>
</evidence>
<evidence type="ECO:0000256" key="8">
    <source>
        <dbReference type="ARBA" id="ARBA00023134"/>
    </source>
</evidence>
<evidence type="ECO:0000256" key="3">
    <source>
        <dbReference type="ARBA" id="ARBA00020256"/>
    </source>
</evidence>
<reference evidence="11 12" key="1">
    <citation type="journal article" date="2023" name="Elife">
        <title>Identification of key yeast species and microbe-microbe interactions impacting larval growth of Drosophila in the wild.</title>
        <authorList>
            <person name="Mure A."/>
            <person name="Sugiura Y."/>
            <person name="Maeda R."/>
            <person name="Honda K."/>
            <person name="Sakurai N."/>
            <person name="Takahashi Y."/>
            <person name="Watada M."/>
            <person name="Katoh T."/>
            <person name="Gotoh A."/>
            <person name="Gotoh Y."/>
            <person name="Taniguchi I."/>
            <person name="Nakamura K."/>
            <person name="Hayashi T."/>
            <person name="Katayama T."/>
            <person name="Uemura T."/>
            <person name="Hattori Y."/>
        </authorList>
    </citation>
    <scope>NUCLEOTIDE SEQUENCE [LARGE SCALE GENOMIC DNA]</scope>
    <source>
        <strain evidence="11 12">SB-73</strain>
    </source>
</reference>
<comment type="subcellular location">
    <subcellularLocation>
        <location evidence="1">Endoplasmic reticulum membrane</location>
        <topology evidence="1">Single-pass membrane protein</topology>
    </subcellularLocation>
</comment>
<keyword evidence="7" id="KW-1133">Transmembrane helix</keyword>